<comment type="caution">
    <text evidence="2">The sequence shown here is derived from an EMBL/GenBank/DDBJ whole genome shotgun (WGS) entry which is preliminary data.</text>
</comment>
<evidence type="ECO:0000313" key="2">
    <source>
        <dbReference type="EMBL" id="CAG7692598.1"/>
    </source>
</evidence>
<keyword evidence="3" id="KW-1185">Reference proteome</keyword>
<sequence>GRKNKARVTLKANTRALVTIWIYSRELTNQLNAQLLFSIFIDHKSSFKMSGTRICYKDYCVIADPNSSIESSHEYSNDSSTDNFSDAASGDDASMYSSDECSDGESVEGVEIGSDERQSTENECLNEEYLIHPNLSVKEGSLLVFAFILRHRITNEGIQHLLDLIRLFCPGSKFLGS</sequence>
<feature type="compositionally biased region" description="Polar residues" evidence="1">
    <location>
        <begin position="77"/>
        <end position="86"/>
    </location>
</feature>
<feature type="non-terminal residue" evidence="2">
    <location>
        <position position="1"/>
    </location>
</feature>
<name>A0A8J2JHA8_9HEXA</name>
<dbReference type="Proteomes" id="UP000708208">
    <property type="component" value="Unassembled WGS sequence"/>
</dbReference>
<dbReference type="EMBL" id="CAJVCH010022245">
    <property type="protein sequence ID" value="CAG7692598.1"/>
    <property type="molecule type" value="Genomic_DNA"/>
</dbReference>
<feature type="region of interest" description="Disordered" evidence="1">
    <location>
        <begin position="69"/>
        <end position="118"/>
    </location>
</feature>
<protein>
    <submittedName>
        <fullName evidence="2">Uncharacterized protein</fullName>
    </submittedName>
</protein>
<evidence type="ECO:0000313" key="3">
    <source>
        <dbReference type="Proteomes" id="UP000708208"/>
    </source>
</evidence>
<organism evidence="2 3">
    <name type="scientific">Allacma fusca</name>
    <dbReference type="NCBI Taxonomy" id="39272"/>
    <lineage>
        <taxon>Eukaryota</taxon>
        <taxon>Metazoa</taxon>
        <taxon>Ecdysozoa</taxon>
        <taxon>Arthropoda</taxon>
        <taxon>Hexapoda</taxon>
        <taxon>Collembola</taxon>
        <taxon>Symphypleona</taxon>
        <taxon>Sminthuridae</taxon>
        <taxon>Allacma</taxon>
    </lineage>
</organism>
<gene>
    <name evidence="2" type="ORF">AFUS01_LOCUS3679</name>
</gene>
<reference evidence="2" key="1">
    <citation type="submission" date="2021-06" db="EMBL/GenBank/DDBJ databases">
        <authorList>
            <person name="Hodson N. C."/>
            <person name="Mongue J. A."/>
            <person name="Jaron S. K."/>
        </authorList>
    </citation>
    <scope>NUCLEOTIDE SEQUENCE</scope>
</reference>
<accession>A0A8J2JHA8</accession>
<evidence type="ECO:0000256" key="1">
    <source>
        <dbReference type="SAM" id="MobiDB-lite"/>
    </source>
</evidence>
<proteinExistence type="predicted"/>
<dbReference type="AlphaFoldDB" id="A0A8J2JHA8"/>